<feature type="binding site" evidence="5">
    <location>
        <begin position="158"/>
        <end position="161"/>
    </location>
    <ligand>
        <name>spermidine</name>
        <dbReference type="ChEBI" id="CHEBI:57834"/>
    </ligand>
</feature>
<comment type="subunit">
    <text evidence="5">Homodimer or homotetramer.</text>
</comment>
<dbReference type="AlphaFoldDB" id="A0A451DI90"/>
<evidence type="ECO:0000256" key="3">
    <source>
        <dbReference type="ARBA" id="ARBA00023066"/>
    </source>
</evidence>
<feature type="domain" description="PABS" evidence="9">
    <location>
        <begin position="9"/>
        <end position="238"/>
    </location>
</feature>
<dbReference type="InterPro" id="IPR001045">
    <property type="entry name" value="Spermi_synthase"/>
</dbReference>
<dbReference type="Gene3D" id="3.40.50.150">
    <property type="entry name" value="Vaccinia Virus protein VP39"/>
    <property type="match status" value="1"/>
</dbReference>
<dbReference type="PANTHER" id="PTHR11558:SF11">
    <property type="entry name" value="SPERMIDINE SYNTHASE"/>
    <property type="match status" value="1"/>
</dbReference>
<dbReference type="OrthoDB" id="9793120at2"/>
<dbReference type="Proteomes" id="UP000294343">
    <property type="component" value="Chromosome"/>
</dbReference>
<gene>
    <name evidence="5 10" type="primary">speE</name>
    <name evidence="10" type="ORF">ERCIPSPA2889_487</name>
</gene>
<dbReference type="PROSITE" id="PS51006">
    <property type="entry name" value="PABS_2"/>
    <property type="match status" value="1"/>
</dbReference>
<dbReference type="NCBIfam" id="TIGR00417">
    <property type="entry name" value="speE"/>
    <property type="match status" value="1"/>
</dbReference>
<evidence type="ECO:0000256" key="1">
    <source>
        <dbReference type="ARBA" id="ARBA00007867"/>
    </source>
</evidence>
<dbReference type="SUPFAM" id="SSF53335">
    <property type="entry name" value="S-adenosyl-L-methionine-dependent methyltransferases"/>
    <property type="match status" value="1"/>
</dbReference>
<organism evidence="10 11">
    <name type="scientific">Candidatus Erwinia haradaeae</name>
    <dbReference type="NCBI Taxonomy" id="1922217"/>
    <lineage>
        <taxon>Bacteria</taxon>
        <taxon>Pseudomonadati</taxon>
        <taxon>Pseudomonadota</taxon>
        <taxon>Gammaproteobacteria</taxon>
        <taxon>Enterobacterales</taxon>
        <taxon>Erwiniaceae</taxon>
        <taxon>Erwinia</taxon>
    </lineage>
</organism>
<dbReference type="InterPro" id="IPR030373">
    <property type="entry name" value="PABS_CS"/>
</dbReference>
<dbReference type="GO" id="GO:0005829">
    <property type="term" value="C:cytosol"/>
    <property type="evidence" value="ECO:0007669"/>
    <property type="project" value="TreeGrafter"/>
</dbReference>
<dbReference type="InterPro" id="IPR029063">
    <property type="entry name" value="SAM-dependent_MTases_sf"/>
</dbReference>
<evidence type="ECO:0000256" key="5">
    <source>
        <dbReference type="HAMAP-Rule" id="MF_00198"/>
    </source>
</evidence>
<dbReference type="InterPro" id="IPR030374">
    <property type="entry name" value="PABS"/>
</dbReference>
<feature type="binding site" evidence="5">
    <location>
        <begin position="140"/>
        <end position="141"/>
    </location>
    <ligand>
        <name>S-methyl-5'-thioadenosine</name>
        <dbReference type="ChEBI" id="CHEBI:17509"/>
    </ligand>
</feature>
<dbReference type="RefSeq" id="WP_157989260.1">
    <property type="nucleotide sequence ID" value="NZ_LR217730.1"/>
</dbReference>
<evidence type="ECO:0000313" key="11">
    <source>
        <dbReference type="Proteomes" id="UP000294343"/>
    </source>
</evidence>
<evidence type="ECO:0000259" key="9">
    <source>
        <dbReference type="PROSITE" id="PS51006"/>
    </source>
</evidence>
<comment type="catalytic activity">
    <reaction evidence="5 8">
        <text>S-adenosyl 3-(methylsulfanyl)propylamine + putrescine = S-methyl-5'-thioadenosine + spermidine + H(+)</text>
        <dbReference type="Rhea" id="RHEA:12721"/>
        <dbReference type="ChEBI" id="CHEBI:15378"/>
        <dbReference type="ChEBI" id="CHEBI:17509"/>
        <dbReference type="ChEBI" id="CHEBI:57443"/>
        <dbReference type="ChEBI" id="CHEBI:57834"/>
        <dbReference type="ChEBI" id="CHEBI:326268"/>
        <dbReference type="EC" id="2.5.1.16"/>
    </reaction>
</comment>
<dbReference type="Pfam" id="PF17284">
    <property type="entry name" value="Spermine_synt_N"/>
    <property type="match status" value="1"/>
</dbReference>
<accession>A0A451DI90</accession>
<dbReference type="PROSITE" id="PS01330">
    <property type="entry name" value="PABS_1"/>
    <property type="match status" value="1"/>
</dbReference>
<dbReference type="EC" id="2.5.1.16" evidence="5"/>
<feature type="binding site" evidence="5">
    <location>
        <position position="88"/>
    </location>
    <ligand>
        <name>spermidine</name>
        <dbReference type="ChEBI" id="CHEBI:57834"/>
    </ligand>
</feature>
<dbReference type="PANTHER" id="PTHR11558">
    <property type="entry name" value="SPERMIDINE/SPERMINE SYNTHASE"/>
    <property type="match status" value="1"/>
</dbReference>
<reference evidence="10 11" key="1">
    <citation type="submission" date="2019-02" db="EMBL/GenBank/DDBJ databases">
        <authorList>
            <person name="Manzano-Marin A."/>
            <person name="Manzano-Marin A."/>
        </authorList>
    </citation>
    <scope>NUCLEOTIDE SEQUENCE [LARGE SCALE GENOMIC DNA]</scope>
    <source>
        <strain evidence="10 11">ErCipseudotsugae</strain>
    </source>
</reference>
<dbReference type="CDD" id="cd02440">
    <property type="entry name" value="AdoMet_MTases"/>
    <property type="match status" value="1"/>
</dbReference>
<evidence type="ECO:0000313" key="10">
    <source>
        <dbReference type="EMBL" id="VFP86384.1"/>
    </source>
</evidence>
<keyword evidence="2 5" id="KW-0808">Transferase</keyword>
<keyword evidence="4 5" id="KW-0620">Polyamine biosynthesis</keyword>
<dbReference type="EMBL" id="LR217730">
    <property type="protein sequence ID" value="VFP86384.1"/>
    <property type="molecule type" value="Genomic_DNA"/>
</dbReference>
<dbReference type="NCBIfam" id="NF002010">
    <property type="entry name" value="PRK00811.1"/>
    <property type="match status" value="1"/>
</dbReference>
<dbReference type="Pfam" id="PF01564">
    <property type="entry name" value="Spermine_synth"/>
    <property type="match status" value="1"/>
</dbReference>
<dbReference type="GO" id="GO:0008295">
    <property type="term" value="P:spermidine biosynthetic process"/>
    <property type="evidence" value="ECO:0007669"/>
    <property type="project" value="UniProtKB-UniRule"/>
</dbReference>
<feature type="active site" description="Proton acceptor" evidence="5 6">
    <location>
        <position position="158"/>
    </location>
</feature>
<dbReference type="GO" id="GO:0004766">
    <property type="term" value="F:spermidine synthase activity"/>
    <property type="evidence" value="ECO:0007669"/>
    <property type="project" value="UniProtKB-UniRule"/>
</dbReference>
<feature type="binding site" evidence="5">
    <location>
        <position position="64"/>
    </location>
    <ligand>
        <name>spermidine</name>
        <dbReference type="ChEBI" id="CHEBI:57834"/>
    </ligand>
</feature>
<name>A0A451DI90_9GAMM</name>
<feature type="binding site" evidence="5">
    <location>
        <position position="33"/>
    </location>
    <ligand>
        <name>S-methyl-5'-thioadenosine</name>
        <dbReference type="ChEBI" id="CHEBI:17509"/>
    </ligand>
</feature>
<dbReference type="InterPro" id="IPR037163">
    <property type="entry name" value="Spermidine_synt_N_sf"/>
</dbReference>
<evidence type="ECO:0000256" key="7">
    <source>
        <dbReference type="RuleBase" id="RU003836"/>
    </source>
</evidence>
<evidence type="ECO:0000256" key="2">
    <source>
        <dbReference type="ARBA" id="ARBA00022679"/>
    </source>
</evidence>
<dbReference type="Gene3D" id="2.30.140.10">
    <property type="entry name" value="Spermidine synthase, tetramerisation domain"/>
    <property type="match status" value="1"/>
</dbReference>
<dbReference type="NCBIfam" id="NF037959">
    <property type="entry name" value="MFS_SpdSyn"/>
    <property type="match status" value="1"/>
</dbReference>
<protein>
    <recommendedName>
        <fullName evidence="5">Polyamine aminopropyltransferase</fullName>
    </recommendedName>
    <alternativeName>
        <fullName evidence="5">Putrescine aminopropyltransferase</fullName>
        <shortName evidence="5">PAPT</shortName>
    </alternativeName>
    <alternativeName>
        <fullName evidence="5">Spermidine synthase</fullName>
        <shortName evidence="5">SPDS</shortName>
        <shortName evidence="5">SPDSY</shortName>
        <ecNumber evidence="5">2.5.1.16</ecNumber>
    </alternativeName>
</protein>
<feature type="binding site" evidence="5">
    <location>
        <position position="165"/>
    </location>
    <ligand>
        <name>S-methyl-5'-thioadenosine</name>
        <dbReference type="ChEBI" id="CHEBI:17509"/>
    </ligand>
</feature>
<keyword evidence="3 5" id="KW-0745">Spermidine biosynthesis</keyword>
<comment type="pathway">
    <text evidence="5">Amine and polyamine biosynthesis; spermidine biosynthesis; spermidine from putrescine: step 1/1.</text>
</comment>
<evidence type="ECO:0000256" key="6">
    <source>
        <dbReference type="PROSITE-ProRule" id="PRU00354"/>
    </source>
</evidence>
<evidence type="ECO:0000256" key="4">
    <source>
        <dbReference type="ARBA" id="ARBA00023115"/>
    </source>
</evidence>
<dbReference type="InterPro" id="IPR035246">
    <property type="entry name" value="Spermidine_synt_N"/>
</dbReference>
<comment type="function">
    <text evidence="5">Catalyzes the irreversible transfer of a propylamine group from the amino donor S-adenosylmethioninamine (decarboxy-AdoMet) to putrescine (1,4-diaminobutane) to yield spermidine.</text>
</comment>
<evidence type="ECO:0000256" key="8">
    <source>
        <dbReference type="RuleBase" id="RU003837"/>
    </source>
</evidence>
<feature type="binding site" evidence="5">
    <location>
        <position position="108"/>
    </location>
    <ligand>
        <name>S-methyl-5'-thioadenosine</name>
        <dbReference type="ChEBI" id="CHEBI:17509"/>
    </ligand>
</feature>
<proteinExistence type="inferred from homology"/>
<dbReference type="HAMAP" id="MF_00198">
    <property type="entry name" value="Spermidine_synth"/>
    <property type="match status" value="1"/>
</dbReference>
<dbReference type="UniPathway" id="UPA00248">
    <property type="reaction ID" value="UER00314"/>
</dbReference>
<sequence length="283" mass="32688">MDFNNTWRETLYSGIGQHFSIDKILYHEKTHYQDLMIFENMTLGRIMVLNGIVQTTEYDEFIYHEMMSHVPLLAHSAPRHVLIIGGGDGAILREISRYKNIQKITMVEIDHSVVELCKQYLPKHNAGAYKDRRLKLIIDDGAHFIQTTHEKFDIIISDSTDPIGPGTSLYTTDFYQGCRNHLNDGGIFVAQNGVCFLQHETAIESYKKLKNYFSDVSFYQATIPTYYGGIMIFSWASNNSLLRKINMNTLTNRYKQSGIQCRYYNPEIHANSFALPQYLLNML</sequence>
<comment type="similarity">
    <text evidence="1 5 7">Belongs to the spermidine/spermine synthase family.</text>
</comment>